<evidence type="ECO:0000313" key="2">
    <source>
        <dbReference type="Proteomes" id="UP000306409"/>
    </source>
</evidence>
<protein>
    <submittedName>
        <fullName evidence="1">Uncharacterized protein</fullName>
    </submittedName>
</protein>
<dbReference type="Proteomes" id="UP000306409">
    <property type="component" value="Chromosome"/>
</dbReference>
<sequence length="49" mass="5415">MLNKQKSYINEDVDLLLILAKTYKTGFNANVDSMFLVISNVTSGSAFSI</sequence>
<proteinExistence type="predicted"/>
<organism evidence="1 2">
    <name type="scientific">Ruminiclostridium herbifermentans</name>
    <dbReference type="NCBI Taxonomy" id="2488810"/>
    <lineage>
        <taxon>Bacteria</taxon>
        <taxon>Bacillati</taxon>
        <taxon>Bacillota</taxon>
        <taxon>Clostridia</taxon>
        <taxon>Eubacteriales</taxon>
        <taxon>Oscillospiraceae</taxon>
        <taxon>Ruminiclostridium</taxon>
    </lineage>
</organism>
<dbReference type="RefSeq" id="WP_171003618.1">
    <property type="nucleotide sequence ID" value="NZ_CP061336.1"/>
</dbReference>
<dbReference type="KEGG" id="rher:EHE19_012065"/>
<evidence type="ECO:0000313" key="1">
    <source>
        <dbReference type="EMBL" id="QNU65657.1"/>
    </source>
</evidence>
<name>A0A7H1VJU5_9FIRM</name>
<gene>
    <name evidence="1" type="ORF">EHE19_012065</name>
</gene>
<accession>A0A7H1VJU5</accession>
<dbReference type="AlphaFoldDB" id="A0A7H1VJU5"/>
<reference evidence="1 2" key="1">
    <citation type="submission" date="2020-09" db="EMBL/GenBank/DDBJ databases">
        <title>Characterization and genome sequencing of Ruminiclostridium sp. nov. MA18.</title>
        <authorList>
            <person name="Rettenmaier R."/>
            <person name="Kowollik M.-L."/>
            <person name="Liebl W."/>
            <person name="Zverlov V."/>
        </authorList>
    </citation>
    <scope>NUCLEOTIDE SEQUENCE [LARGE SCALE GENOMIC DNA]</scope>
    <source>
        <strain evidence="1 2">MA18</strain>
    </source>
</reference>
<keyword evidence="2" id="KW-1185">Reference proteome</keyword>
<dbReference type="EMBL" id="CP061336">
    <property type="protein sequence ID" value="QNU65657.1"/>
    <property type="molecule type" value="Genomic_DNA"/>
</dbReference>